<protein>
    <recommendedName>
        <fullName evidence="3">Diphthamide biosynthesis protein 4</fullName>
    </recommendedName>
</protein>
<evidence type="ECO:0000256" key="5">
    <source>
        <dbReference type="ARBA" id="ARBA00022833"/>
    </source>
</evidence>
<evidence type="ECO:0000259" key="8">
    <source>
        <dbReference type="PROSITE" id="PS51074"/>
    </source>
</evidence>
<dbReference type="AlphaFoldDB" id="A0AAD7EVE5"/>
<dbReference type="Pfam" id="PF00226">
    <property type="entry name" value="DnaJ"/>
    <property type="match status" value="1"/>
</dbReference>
<dbReference type="PROSITE" id="PS50076">
    <property type="entry name" value="DNAJ_2"/>
    <property type="match status" value="1"/>
</dbReference>
<proteinExistence type="inferred from homology"/>
<organism evidence="9 10">
    <name type="scientific">Mycena albidolilacea</name>
    <dbReference type="NCBI Taxonomy" id="1033008"/>
    <lineage>
        <taxon>Eukaryota</taxon>
        <taxon>Fungi</taxon>
        <taxon>Dikarya</taxon>
        <taxon>Basidiomycota</taxon>
        <taxon>Agaricomycotina</taxon>
        <taxon>Agaricomycetes</taxon>
        <taxon>Agaricomycetidae</taxon>
        <taxon>Agaricales</taxon>
        <taxon>Marasmiineae</taxon>
        <taxon>Mycenaceae</taxon>
        <taxon>Mycena</taxon>
    </lineage>
</organism>
<keyword evidence="5" id="KW-0862">Zinc</keyword>
<evidence type="ECO:0000256" key="3">
    <source>
        <dbReference type="ARBA" id="ARBA00021797"/>
    </source>
</evidence>
<dbReference type="Pfam" id="PF05207">
    <property type="entry name" value="Zn_ribbon_CSL"/>
    <property type="match status" value="1"/>
</dbReference>
<feature type="domain" description="DPH-type MB" evidence="8">
    <location>
        <begin position="114"/>
        <end position="169"/>
    </location>
</feature>
<dbReference type="InterPro" id="IPR036869">
    <property type="entry name" value="J_dom_sf"/>
</dbReference>
<evidence type="ECO:0000256" key="4">
    <source>
        <dbReference type="ARBA" id="ARBA00022723"/>
    </source>
</evidence>
<dbReference type="Gene3D" id="3.10.660.10">
    <property type="entry name" value="DPH Zinc finger"/>
    <property type="match status" value="1"/>
</dbReference>
<reference evidence="9" key="1">
    <citation type="submission" date="2023-03" db="EMBL/GenBank/DDBJ databases">
        <title>Massive genome expansion in bonnet fungi (Mycena s.s.) driven by repeated elements and novel gene families across ecological guilds.</title>
        <authorList>
            <consortium name="Lawrence Berkeley National Laboratory"/>
            <person name="Harder C.B."/>
            <person name="Miyauchi S."/>
            <person name="Viragh M."/>
            <person name="Kuo A."/>
            <person name="Thoen E."/>
            <person name="Andreopoulos B."/>
            <person name="Lu D."/>
            <person name="Skrede I."/>
            <person name="Drula E."/>
            <person name="Henrissat B."/>
            <person name="Morin E."/>
            <person name="Kohler A."/>
            <person name="Barry K."/>
            <person name="LaButti K."/>
            <person name="Morin E."/>
            <person name="Salamov A."/>
            <person name="Lipzen A."/>
            <person name="Mereny Z."/>
            <person name="Hegedus B."/>
            <person name="Baldrian P."/>
            <person name="Stursova M."/>
            <person name="Weitz H."/>
            <person name="Taylor A."/>
            <person name="Grigoriev I.V."/>
            <person name="Nagy L.G."/>
            <person name="Martin F."/>
            <person name="Kauserud H."/>
        </authorList>
    </citation>
    <scope>NUCLEOTIDE SEQUENCE</scope>
    <source>
        <strain evidence="9">CBHHK002</strain>
    </source>
</reference>
<dbReference type="PANTHER" id="PTHR45255:SF1">
    <property type="entry name" value="DNAJ HOMOLOG SUBFAMILY C MEMBER 24"/>
    <property type="match status" value="1"/>
</dbReference>
<evidence type="ECO:0000313" key="10">
    <source>
        <dbReference type="Proteomes" id="UP001218218"/>
    </source>
</evidence>
<feature type="domain" description="J" evidence="7">
    <location>
        <begin position="42"/>
        <end position="108"/>
    </location>
</feature>
<dbReference type="SUPFAM" id="SSF144217">
    <property type="entry name" value="CSL zinc finger"/>
    <property type="match status" value="1"/>
</dbReference>
<dbReference type="PROSITE" id="PS51074">
    <property type="entry name" value="DPH_MB"/>
    <property type="match status" value="1"/>
</dbReference>
<sequence>MCVSPGKHYKPLHLSPQNASSFSLASSPPQSQFDLIKHSLMDLYAVLNLAPGASPAEIKAAYHRALLAAHPDKNNASQPTPDIAAIKDAYRVLSSPALRAKAKADQDPLKRPRPAQVISLADFDEQGADAWAHACRCGGAYAITGAEMDRGVHLVPCTSCSEVVWVGYELAEEE</sequence>
<keyword evidence="4" id="KW-0479">Metal-binding</keyword>
<evidence type="ECO:0000256" key="6">
    <source>
        <dbReference type="ARBA" id="ARBA00023004"/>
    </source>
</evidence>
<gene>
    <name evidence="9" type="ORF">DFH08DRAFT_861653</name>
</gene>
<dbReference type="GO" id="GO:0001671">
    <property type="term" value="F:ATPase activator activity"/>
    <property type="evidence" value="ECO:0007669"/>
    <property type="project" value="TreeGrafter"/>
</dbReference>
<comment type="caution">
    <text evidence="9">The sequence shown here is derived from an EMBL/GenBank/DDBJ whole genome shotgun (WGS) entry which is preliminary data.</text>
</comment>
<dbReference type="InterPro" id="IPR036671">
    <property type="entry name" value="DPH_MB_sf"/>
</dbReference>
<evidence type="ECO:0000259" key="7">
    <source>
        <dbReference type="PROSITE" id="PS50076"/>
    </source>
</evidence>
<dbReference type="EMBL" id="JARIHO010000014">
    <property type="protein sequence ID" value="KAJ7350514.1"/>
    <property type="molecule type" value="Genomic_DNA"/>
</dbReference>
<evidence type="ECO:0000256" key="2">
    <source>
        <dbReference type="ARBA" id="ARBA00006169"/>
    </source>
</evidence>
<comment type="function">
    <text evidence="1">Required for the first step of diphthamide biosynthesis, the transfer of 3-amino-3-carboxypropyl from S-adenosyl-L-methionine to a histidine residue. Diphthamide is a post-translational modification of histidine which occurs in elongation factor 2.</text>
</comment>
<accession>A0AAD7EVE5</accession>
<dbReference type="GO" id="GO:0008198">
    <property type="term" value="F:ferrous iron binding"/>
    <property type="evidence" value="ECO:0007669"/>
    <property type="project" value="TreeGrafter"/>
</dbReference>
<dbReference type="InterPro" id="IPR001623">
    <property type="entry name" value="DnaJ_domain"/>
</dbReference>
<evidence type="ECO:0000256" key="1">
    <source>
        <dbReference type="ARBA" id="ARBA00003474"/>
    </source>
</evidence>
<dbReference type="InterPro" id="IPR007872">
    <property type="entry name" value="DPH_MB_dom"/>
</dbReference>
<dbReference type="PANTHER" id="PTHR45255">
    <property type="entry name" value="DNAJ HOMOLOG SUBFAMILY C MEMBER 24"/>
    <property type="match status" value="1"/>
</dbReference>
<evidence type="ECO:0000313" key="9">
    <source>
        <dbReference type="EMBL" id="KAJ7350514.1"/>
    </source>
</evidence>
<name>A0AAD7EVE5_9AGAR</name>
<dbReference type="SUPFAM" id="SSF46565">
    <property type="entry name" value="Chaperone J-domain"/>
    <property type="match status" value="1"/>
</dbReference>
<dbReference type="Gene3D" id="1.10.287.110">
    <property type="entry name" value="DnaJ domain"/>
    <property type="match status" value="1"/>
</dbReference>
<keyword evidence="6" id="KW-0408">Iron</keyword>
<dbReference type="PRINTS" id="PR00625">
    <property type="entry name" value="JDOMAIN"/>
</dbReference>
<dbReference type="SMART" id="SM00271">
    <property type="entry name" value="DnaJ"/>
    <property type="match status" value="1"/>
</dbReference>
<comment type="similarity">
    <text evidence="2">Belongs to the DPH4 family.</text>
</comment>
<keyword evidence="10" id="KW-1185">Reference proteome</keyword>
<dbReference type="Proteomes" id="UP001218218">
    <property type="component" value="Unassembled WGS sequence"/>
</dbReference>
<dbReference type="CDD" id="cd06257">
    <property type="entry name" value="DnaJ"/>
    <property type="match status" value="1"/>
</dbReference>